<dbReference type="AlphaFoldDB" id="A0A368UQX4"/>
<sequence>MRTFFLIFALLISCNIRSQMKADGYLGIMPAWYHLEQLGQNLRETTIHNRINLSYDFSPTVIGVVQFRNRLIHGQTINKIPGYAAFIDNDQGFLDMSHNIASGNSAILNMTIDRLWLDFYLGKLQVRAGRQRINWGQAMVWNPNDIFNAYSFFDLDYPERPGIDGLRLQLFTGPASQLDGVFKIDSDHKKTMAMRFRFNAGRYDWQVLGGRLNDQDWTAGLGWSGHIGDAGFYGEGTLLIPDHGEETVIASTGMNYTFKNSLLWQSEFLYSSNLSNTIDGFSNFITGQASIKNLSVTKYTIFSSVQYPFTPLFSGTLNAMHFVGTNGWYAGPSLEYSIQRNLYLSAFLNLFLNKTLQNGNTTDYLGAVRLKWFF</sequence>
<evidence type="ECO:0000313" key="1">
    <source>
        <dbReference type="EMBL" id="RCW29814.1"/>
    </source>
</evidence>
<evidence type="ECO:0008006" key="3">
    <source>
        <dbReference type="Google" id="ProtNLM"/>
    </source>
</evidence>
<proteinExistence type="predicted"/>
<dbReference type="Proteomes" id="UP000252733">
    <property type="component" value="Unassembled WGS sequence"/>
</dbReference>
<gene>
    <name evidence="1" type="ORF">DFO77_1257</name>
</gene>
<reference evidence="1 2" key="1">
    <citation type="submission" date="2018-07" db="EMBL/GenBank/DDBJ databases">
        <title>Freshwater and sediment microbial communities from various areas in North America, analyzing microbe dynamics in response to fracking.</title>
        <authorList>
            <person name="Lamendella R."/>
        </authorList>
    </citation>
    <scope>NUCLEOTIDE SEQUENCE [LARGE SCALE GENOMIC DNA]</scope>
    <source>
        <strain evidence="1 2">160A</strain>
    </source>
</reference>
<accession>A0A368UQX4</accession>
<protein>
    <recommendedName>
        <fullName evidence="3">Alginate export protein</fullName>
    </recommendedName>
</protein>
<dbReference type="RefSeq" id="WP_114437762.1">
    <property type="nucleotide sequence ID" value="NZ_QPIZ01000025.1"/>
</dbReference>
<comment type="caution">
    <text evidence="1">The sequence shown here is derived from an EMBL/GenBank/DDBJ whole genome shotgun (WGS) entry which is preliminary data.</text>
</comment>
<keyword evidence="2" id="KW-1185">Reference proteome</keyword>
<evidence type="ECO:0000313" key="2">
    <source>
        <dbReference type="Proteomes" id="UP000252733"/>
    </source>
</evidence>
<organism evidence="1 2">
    <name type="scientific">Marinilabilia salmonicolor</name>
    <dbReference type="NCBI Taxonomy" id="989"/>
    <lineage>
        <taxon>Bacteria</taxon>
        <taxon>Pseudomonadati</taxon>
        <taxon>Bacteroidota</taxon>
        <taxon>Bacteroidia</taxon>
        <taxon>Marinilabiliales</taxon>
        <taxon>Marinilabiliaceae</taxon>
        <taxon>Marinilabilia</taxon>
    </lineage>
</organism>
<dbReference type="EMBL" id="QPIZ01000025">
    <property type="protein sequence ID" value="RCW29814.1"/>
    <property type="molecule type" value="Genomic_DNA"/>
</dbReference>
<name>A0A368UQX4_9BACT</name>